<dbReference type="Proteomes" id="UP000657592">
    <property type="component" value="Unassembled WGS sequence"/>
</dbReference>
<dbReference type="Pfam" id="PF01569">
    <property type="entry name" value="PAP2"/>
    <property type="match status" value="1"/>
</dbReference>
<dbReference type="RefSeq" id="WP_188754797.1">
    <property type="nucleotide sequence ID" value="NZ_BMJY01000002.1"/>
</dbReference>
<name>A0A917MKH5_9MICO</name>
<evidence type="ECO:0000256" key="4">
    <source>
        <dbReference type="ARBA" id="ARBA00022801"/>
    </source>
</evidence>
<organism evidence="9 10">
    <name type="scientific">Microbacterium album</name>
    <dbReference type="NCBI Taxonomy" id="2053191"/>
    <lineage>
        <taxon>Bacteria</taxon>
        <taxon>Bacillati</taxon>
        <taxon>Actinomycetota</taxon>
        <taxon>Actinomycetes</taxon>
        <taxon>Micrococcales</taxon>
        <taxon>Microbacteriaceae</taxon>
        <taxon>Microbacterium</taxon>
    </lineage>
</organism>
<dbReference type="InterPro" id="IPR000326">
    <property type="entry name" value="PAP2/HPO"/>
</dbReference>
<dbReference type="PANTHER" id="PTHR14969:SF62">
    <property type="entry name" value="DECAPRENYLPHOSPHORYL-5-PHOSPHORIBOSE PHOSPHATASE RV3807C-RELATED"/>
    <property type="match status" value="1"/>
</dbReference>
<feature type="transmembrane region" description="Helical" evidence="7">
    <location>
        <begin position="137"/>
        <end position="163"/>
    </location>
</feature>
<evidence type="ECO:0000313" key="9">
    <source>
        <dbReference type="EMBL" id="GGH36839.1"/>
    </source>
</evidence>
<keyword evidence="2" id="KW-1003">Cell membrane</keyword>
<keyword evidence="6 7" id="KW-0472">Membrane</keyword>
<dbReference type="Gene3D" id="1.20.144.10">
    <property type="entry name" value="Phosphatidic acid phosphatase type 2/haloperoxidase"/>
    <property type="match status" value="1"/>
</dbReference>
<evidence type="ECO:0000256" key="5">
    <source>
        <dbReference type="ARBA" id="ARBA00022989"/>
    </source>
</evidence>
<evidence type="ECO:0000256" key="7">
    <source>
        <dbReference type="SAM" id="Phobius"/>
    </source>
</evidence>
<evidence type="ECO:0000259" key="8">
    <source>
        <dbReference type="SMART" id="SM00014"/>
    </source>
</evidence>
<feature type="transmembrane region" description="Helical" evidence="7">
    <location>
        <begin position="9"/>
        <end position="31"/>
    </location>
</feature>
<dbReference type="GO" id="GO:0016787">
    <property type="term" value="F:hydrolase activity"/>
    <property type="evidence" value="ECO:0007669"/>
    <property type="project" value="UniProtKB-KW"/>
</dbReference>
<feature type="transmembrane region" description="Helical" evidence="7">
    <location>
        <begin position="68"/>
        <end position="85"/>
    </location>
</feature>
<keyword evidence="4" id="KW-0378">Hydrolase</keyword>
<dbReference type="InterPro" id="IPR036938">
    <property type="entry name" value="PAP2/HPO_sf"/>
</dbReference>
<evidence type="ECO:0000256" key="1">
    <source>
        <dbReference type="ARBA" id="ARBA00004651"/>
    </source>
</evidence>
<dbReference type="SUPFAM" id="SSF48317">
    <property type="entry name" value="Acid phosphatase/Vanadium-dependent haloperoxidase"/>
    <property type="match status" value="1"/>
</dbReference>
<reference evidence="9" key="2">
    <citation type="submission" date="2020-09" db="EMBL/GenBank/DDBJ databases">
        <authorList>
            <person name="Sun Q."/>
            <person name="Zhou Y."/>
        </authorList>
    </citation>
    <scope>NUCLEOTIDE SEQUENCE</scope>
    <source>
        <strain evidence="9">CGMCC 1.15794</strain>
    </source>
</reference>
<feature type="domain" description="Phosphatidic acid phosphatase type 2/haloperoxidase" evidence="8">
    <location>
        <begin position="90"/>
        <end position="194"/>
    </location>
</feature>
<sequence length="214" mass="22326">MSSSPRRRWVWSGAALLAIAAVLGATVMLAFGNAPLPLDTWWEGALPDDRTGPLLAISLVLDTVGRGLFARLWVPLGIAALLVLLRRPWAAAYVFAAELVSFAVVQLLKALIDRPRPEDVLVAVDVGAYPSGHVGNAAALAVAAWVIFPRWLVAVPALAWIAAMAFSRTYLGAHWLTDTVGGALVGAGVALLVAVPFARVLDPGAGPVRSSGPG</sequence>
<protein>
    <recommendedName>
        <fullName evidence="8">Phosphatidic acid phosphatase type 2/haloperoxidase domain-containing protein</fullName>
    </recommendedName>
</protein>
<feature type="transmembrane region" description="Helical" evidence="7">
    <location>
        <begin position="175"/>
        <end position="198"/>
    </location>
</feature>
<evidence type="ECO:0000256" key="6">
    <source>
        <dbReference type="ARBA" id="ARBA00023136"/>
    </source>
</evidence>
<evidence type="ECO:0000256" key="2">
    <source>
        <dbReference type="ARBA" id="ARBA00022475"/>
    </source>
</evidence>
<dbReference type="SMART" id="SM00014">
    <property type="entry name" value="acidPPc"/>
    <property type="match status" value="1"/>
</dbReference>
<keyword evidence="5 7" id="KW-1133">Transmembrane helix</keyword>
<dbReference type="EMBL" id="BMJY01000002">
    <property type="protein sequence ID" value="GGH36839.1"/>
    <property type="molecule type" value="Genomic_DNA"/>
</dbReference>
<evidence type="ECO:0000256" key="3">
    <source>
        <dbReference type="ARBA" id="ARBA00022692"/>
    </source>
</evidence>
<dbReference type="GO" id="GO:0005886">
    <property type="term" value="C:plasma membrane"/>
    <property type="evidence" value="ECO:0007669"/>
    <property type="project" value="UniProtKB-SubCell"/>
</dbReference>
<reference evidence="9" key="1">
    <citation type="journal article" date="2014" name="Int. J. Syst. Evol. Microbiol.">
        <title>Complete genome sequence of Corynebacterium casei LMG S-19264T (=DSM 44701T), isolated from a smear-ripened cheese.</title>
        <authorList>
            <consortium name="US DOE Joint Genome Institute (JGI-PGF)"/>
            <person name="Walter F."/>
            <person name="Albersmeier A."/>
            <person name="Kalinowski J."/>
            <person name="Ruckert C."/>
        </authorList>
    </citation>
    <scope>NUCLEOTIDE SEQUENCE</scope>
    <source>
        <strain evidence="9">CGMCC 1.15794</strain>
    </source>
</reference>
<dbReference type="PANTHER" id="PTHR14969">
    <property type="entry name" value="SPHINGOSINE-1-PHOSPHATE PHOSPHOHYDROLASE"/>
    <property type="match status" value="1"/>
</dbReference>
<comment type="subcellular location">
    <subcellularLocation>
        <location evidence="1">Cell membrane</location>
        <topology evidence="1">Multi-pass membrane protein</topology>
    </subcellularLocation>
</comment>
<evidence type="ECO:0000313" key="10">
    <source>
        <dbReference type="Proteomes" id="UP000657592"/>
    </source>
</evidence>
<keyword evidence="10" id="KW-1185">Reference proteome</keyword>
<keyword evidence="3 7" id="KW-0812">Transmembrane</keyword>
<comment type="caution">
    <text evidence="9">The sequence shown here is derived from an EMBL/GenBank/DDBJ whole genome shotgun (WGS) entry which is preliminary data.</text>
</comment>
<gene>
    <name evidence="9" type="ORF">GCM10010921_06240</name>
</gene>
<accession>A0A917MKH5</accession>
<proteinExistence type="predicted"/>
<dbReference type="AlphaFoldDB" id="A0A917MKH5"/>